<dbReference type="Proteomes" id="UP000007305">
    <property type="component" value="Chromosome 6"/>
</dbReference>
<feature type="region of interest" description="Disordered" evidence="1">
    <location>
        <begin position="198"/>
        <end position="224"/>
    </location>
</feature>
<accession>A0A804UB17</accession>
<feature type="compositionally biased region" description="Polar residues" evidence="1">
    <location>
        <begin position="37"/>
        <end position="46"/>
    </location>
</feature>
<proteinExistence type="predicted"/>
<sequence>MPPPYKMRVIYRPGRHQTGSQEAHTSLIENLLHSTPRKQATTTSGNDEAEAGELYYTCHPTSQPAKPSYHGEDGGEQQQRRRRRRQEEDVQGRADAELGLVGVGGASARPEDADMARLPRHRRGRGARARRRAALPPGLGGRPQLPAPPPVRPAPRGHHVAQSHPARGRRRRQRLLLLLLRRWRRLARAAALRATRREQRHQCLQRRRRRRHPGVEHHQLAHQPRRRRLLPGLHRQQRRRRRLLHLARGHRRLLPVAQVRGGLRPHGPLQRLLRAGLDGGRRRRRLLLGLGGGRRRHCALELLRYTGLLKCGRQGKRKRFESVTDYSRRSIK</sequence>
<dbReference type="AlphaFoldDB" id="A0A804UB17"/>
<dbReference type="EnsemblPlants" id="Zm00001eb279090_T001">
    <property type="protein sequence ID" value="Zm00001eb279090_P001"/>
    <property type="gene ID" value="Zm00001eb279090"/>
</dbReference>
<name>A0A804UB17_MAIZE</name>
<dbReference type="Gramene" id="Zm00001eb279090_T001">
    <property type="protein sequence ID" value="Zm00001eb279090_P001"/>
    <property type="gene ID" value="Zm00001eb279090"/>
</dbReference>
<feature type="region of interest" description="Disordered" evidence="1">
    <location>
        <begin position="58"/>
        <end position="169"/>
    </location>
</feature>
<feature type="compositionally biased region" description="Basic residues" evidence="1">
    <location>
        <begin position="155"/>
        <end position="169"/>
    </location>
</feature>
<keyword evidence="3" id="KW-1185">Reference proteome</keyword>
<reference evidence="2" key="2">
    <citation type="submission" date="2019-07" db="EMBL/GenBank/DDBJ databases">
        <authorList>
            <person name="Seetharam A."/>
            <person name="Woodhouse M."/>
            <person name="Cannon E."/>
        </authorList>
    </citation>
    <scope>NUCLEOTIDE SEQUENCE [LARGE SCALE GENOMIC DNA]</scope>
    <source>
        <strain evidence="2">cv. B73</strain>
    </source>
</reference>
<protein>
    <submittedName>
        <fullName evidence="2">Uncharacterized protein</fullName>
    </submittedName>
</protein>
<dbReference type="InParanoid" id="A0A804UB17"/>
<reference evidence="2" key="3">
    <citation type="submission" date="2021-05" db="UniProtKB">
        <authorList>
            <consortium name="EnsemblPlants"/>
        </authorList>
    </citation>
    <scope>IDENTIFICATION</scope>
    <source>
        <strain evidence="2">cv. B73</strain>
    </source>
</reference>
<evidence type="ECO:0000313" key="2">
    <source>
        <dbReference type="EnsemblPlants" id="Zm00001eb279090_P001"/>
    </source>
</evidence>
<feature type="compositionally biased region" description="Basic and acidic residues" evidence="1">
    <location>
        <begin position="85"/>
        <end position="96"/>
    </location>
</feature>
<evidence type="ECO:0000313" key="3">
    <source>
        <dbReference type="Proteomes" id="UP000007305"/>
    </source>
</evidence>
<evidence type="ECO:0000256" key="1">
    <source>
        <dbReference type="SAM" id="MobiDB-lite"/>
    </source>
</evidence>
<feature type="compositionally biased region" description="Basic residues" evidence="1">
    <location>
        <begin position="118"/>
        <end position="133"/>
    </location>
</feature>
<organism evidence="2 3">
    <name type="scientific">Zea mays</name>
    <name type="common">Maize</name>
    <dbReference type="NCBI Taxonomy" id="4577"/>
    <lineage>
        <taxon>Eukaryota</taxon>
        <taxon>Viridiplantae</taxon>
        <taxon>Streptophyta</taxon>
        <taxon>Embryophyta</taxon>
        <taxon>Tracheophyta</taxon>
        <taxon>Spermatophyta</taxon>
        <taxon>Magnoliopsida</taxon>
        <taxon>Liliopsida</taxon>
        <taxon>Poales</taxon>
        <taxon>Poaceae</taxon>
        <taxon>PACMAD clade</taxon>
        <taxon>Panicoideae</taxon>
        <taxon>Andropogonodae</taxon>
        <taxon>Andropogoneae</taxon>
        <taxon>Tripsacinae</taxon>
        <taxon>Zea</taxon>
    </lineage>
</organism>
<feature type="compositionally biased region" description="Basic residues" evidence="1">
    <location>
        <begin position="203"/>
        <end position="212"/>
    </location>
</feature>
<feature type="region of interest" description="Disordered" evidence="1">
    <location>
        <begin position="30"/>
        <end position="49"/>
    </location>
</feature>
<reference evidence="3" key="1">
    <citation type="journal article" date="2009" name="Science">
        <title>The B73 maize genome: complexity, diversity, and dynamics.</title>
        <authorList>
            <person name="Schnable P.S."/>
            <person name="Ware D."/>
            <person name="Fulton R.S."/>
            <person name="Stein J.C."/>
            <person name="Wei F."/>
            <person name="Pasternak S."/>
            <person name="Liang C."/>
            <person name="Zhang J."/>
            <person name="Fulton L."/>
            <person name="Graves T.A."/>
            <person name="Minx P."/>
            <person name="Reily A.D."/>
            <person name="Courtney L."/>
            <person name="Kruchowski S.S."/>
            <person name="Tomlinson C."/>
            <person name="Strong C."/>
            <person name="Delehaunty K."/>
            <person name="Fronick C."/>
            <person name="Courtney B."/>
            <person name="Rock S.M."/>
            <person name="Belter E."/>
            <person name="Du F."/>
            <person name="Kim K."/>
            <person name="Abbott R.M."/>
            <person name="Cotton M."/>
            <person name="Levy A."/>
            <person name="Marchetto P."/>
            <person name="Ochoa K."/>
            <person name="Jackson S.M."/>
            <person name="Gillam B."/>
            <person name="Chen W."/>
            <person name="Yan L."/>
            <person name="Higginbotham J."/>
            <person name="Cardenas M."/>
            <person name="Waligorski J."/>
            <person name="Applebaum E."/>
            <person name="Phelps L."/>
            <person name="Falcone J."/>
            <person name="Kanchi K."/>
            <person name="Thane T."/>
            <person name="Scimone A."/>
            <person name="Thane N."/>
            <person name="Henke J."/>
            <person name="Wang T."/>
            <person name="Ruppert J."/>
            <person name="Shah N."/>
            <person name="Rotter K."/>
            <person name="Hodges J."/>
            <person name="Ingenthron E."/>
            <person name="Cordes M."/>
            <person name="Kohlberg S."/>
            <person name="Sgro J."/>
            <person name="Delgado B."/>
            <person name="Mead K."/>
            <person name="Chinwalla A."/>
            <person name="Leonard S."/>
            <person name="Crouse K."/>
            <person name="Collura K."/>
            <person name="Kudrna D."/>
            <person name="Currie J."/>
            <person name="He R."/>
            <person name="Angelova A."/>
            <person name="Rajasekar S."/>
            <person name="Mueller T."/>
            <person name="Lomeli R."/>
            <person name="Scara G."/>
            <person name="Ko A."/>
            <person name="Delaney K."/>
            <person name="Wissotski M."/>
            <person name="Lopez G."/>
            <person name="Campos D."/>
            <person name="Braidotti M."/>
            <person name="Ashley E."/>
            <person name="Golser W."/>
            <person name="Kim H."/>
            <person name="Lee S."/>
            <person name="Lin J."/>
            <person name="Dujmic Z."/>
            <person name="Kim W."/>
            <person name="Talag J."/>
            <person name="Zuccolo A."/>
            <person name="Fan C."/>
            <person name="Sebastian A."/>
            <person name="Kramer M."/>
            <person name="Spiegel L."/>
            <person name="Nascimento L."/>
            <person name="Zutavern T."/>
            <person name="Miller B."/>
            <person name="Ambroise C."/>
            <person name="Muller S."/>
            <person name="Spooner W."/>
            <person name="Narechania A."/>
            <person name="Ren L."/>
            <person name="Wei S."/>
            <person name="Kumari S."/>
            <person name="Faga B."/>
            <person name="Levy M.J."/>
            <person name="McMahan L."/>
            <person name="Van Buren P."/>
            <person name="Vaughn M.W."/>
            <person name="Ying K."/>
            <person name="Yeh C.-T."/>
            <person name="Emrich S.J."/>
            <person name="Jia Y."/>
            <person name="Kalyanaraman A."/>
            <person name="Hsia A.-P."/>
            <person name="Barbazuk W.B."/>
            <person name="Baucom R.S."/>
            <person name="Brutnell T.P."/>
            <person name="Carpita N.C."/>
            <person name="Chaparro C."/>
            <person name="Chia J.-M."/>
            <person name="Deragon J.-M."/>
            <person name="Estill J.C."/>
            <person name="Fu Y."/>
            <person name="Jeddeloh J.A."/>
            <person name="Han Y."/>
            <person name="Lee H."/>
            <person name="Li P."/>
            <person name="Lisch D.R."/>
            <person name="Liu S."/>
            <person name="Liu Z."/>
            <person name="Nagel D.H."/>
            <person name="McCann M.C."/>
            <person name="SanMiguel P."/>
            <person name="Myers A.M."/>
            <person name="Nettleton D."/>
            <person name="Nguyen J."/>
            <person name="Penning B.W."/>
            <person name="Ponnala L."/>
            <person name="Schneider K.L."/>
            <person name="Schwartz D.C."/>
            <person name="Sharma A."/>
            <person name="Soderlund C."/>
            <person name="Springer N.M."/>
            <person name="Sun Q."/>
            <person name="Wang H."/>
            <person name="Waterman M."/>
            <person name="Westerman R."/>
            <person name="Wolfgruber T.K."/>
            <person name="Yang L."/>
            <person name="Yu Y."/>
            <person name="Zhang L."/>
            <person name="Zhou S."/>
            <person name="Zhu Q."/>
            <person name="Bennetzen J.L."/>
            <person name="Dawe R.K."/>
            <person name="Jiang J."/>
            <person name="Jiang N."/>
            <person name="Presting G.G."/>
            <person name="Wessler S.R."/>
            <person name="Aluru S."/>
            <person name="Martienssen R.A."/>
            <person name="Clifton S.W."/>
            <person name="McCombie W.R."/>
            <person name="Wing R.A."/>
            <person name="Wilson R.K."/>
        </authorList>
    </citation>
    <scope>NUCLEOTIDE SEQUENCE [LARGE SCALE GENOMIC DNA]</scope>
    <source>
        <strain evidence="3">cv. B73</strain>
    </source>
</reference>